<evidence type="ECO:0000313" key="1">
    <source>
        <dbReference type="EMBL" id="ODP38477.1"/>
    </source>
</evidence>
<reference evidence="1 2" key="1">
    <citation type="submission" date="2016-08" db="EMBL/GenBank/DDBJ databases">
        <title>Draft genome of the agarase producing Sphingomonas sp. MCT13.</title>
        <authorList>
            <person name="D'Andrea M.M."/>
            <person name="Rossolini G.M."/>
            <person name="Thaller M.C."/>
        </authorList>
    </citation>
    <scope>NUCLEOTIDE SEQUENCE [LARGE SCALE GENOMIC DNA]</scope>
    <source>
        <strain evidence="1 2">MCT13</strain>
    </source>
</reference>
<dbReference type="Proteomes" id="UP000094487">
    <property type="component" value="Unassembled WGS sequence"/>
</dbReference>
<proteinExistence type="predicted"/>
<dbReference type="GO" id="GO:0006635">
    <property type="term" value="P:fatty acid beta-oxidation"/>
    <property type="evidence" value="ECO:0007669"/>
    <property type="project" value="TreeGrafter"/>
</dbReference>
<dbReference type="STRING" id="1888892.BFL28_13730"/>
<sequence length="281" mass="31065">MSLIEYEVRDRVALVTLNRPEQRNAQNAALLKELDEAFDRAIADDGVRVIVLKANGKHFSAGHDIAPEVHDIEPWKSMFDDVPNTGMLRMYTWELKHYFGYSRKWRDIPKPTIAAVQGACIAAGLMLAWPCDLIIAADDARFSDPVIKMGIGGVEYHGHTWEFGPRKAKELLFTGGFIDAQEAHRLGMVNRVVPRAQLEDAALALAAEISRMHPHALLMAKRAVNLTLDAQGQHNALQSAYDTHSLGHANAWTICGHVITVGLDEMTAENRAAQGRDKADG</sequence>
<accession>A0A1E3LXF7</accession>
<dbReference type="PANTHER" id="PTHR11941">
    <property type="entry name" value="ENOYL-COA HYDRATASE-RELATED"/>
    <property type="match status" value="1"/>
</dbReference>
<name>A0A1E3LXF7_9SPHN</name>
<dbReference type="AlphaFoldDB" id="A0A1E3LXF7"/>
<dbReference type="SUPFAM" id="SSF52096">
    <property type="entry name" value="ClpP/crotonase"/>
    <property type="match status" value="1"/>
</dbReference>
<organism evidence="1 2">
    <name type="scientific">Sphingomonas turrisvirgatae</name>
    <dbReference type="NCBI Taxonomy" id="1888892"/>
    <lineage>
        <taxon>Bacteria</taxon>
        <taxon>Pseudomonadati</taxon>
        <taxon>Pseudomonadota</taxon>
        <taxon>Alphaproteobacteria</taxon>
        <taxon>Sphingomonadales</taxon>
        <taxon>Sphingomonadaceae</taxon>
        <taxon>Sphingomonas</taxon>
    </lineage>
</organism>
<dbReference type="InterPro" id="IPR001753">
    <property type="entry name" value="Enoyl-CoA_hydra/iso"/>
</dbReference>
<dbReference type="InterPro" id="IPR029045">
    <property type="entry name" value="ClpP/crotonase-like_dom_sf"/>
</dbReference>
<dbReference type="PANTHER" id="PTHR11941:SF124">
    <property type="entry name" value="ENOYL-COA HYDRATASE ECHA13-RELATED"/>
    <property type="match status" value="1"/>
</dbReference>
<dbReference type="NCBIfam" id="NF006140">
    <property type="entry name" value="PRK08290.1"/>
    <property type="match status" value="1"/>
</dbReference>
<dbReference type="GO" id="GO:0003824">
    <property type="term" value="F:catalytic activity"/>
    <property type="evidence" value="ECO:0007669"/>
    <property type="project" value="UniProtKB-ARBA"/>
</dbReference>
<keyword evidence="2" id="KW-1185">Reference proteome</keyword>
<dbReference type="CDD" id="cd06558">
    <property type="entry name" value="crotonase-like"/>
    <property type="match status" value="1"/>
</dbReference>
<evidence type="ECO:0000313" key="2">
    <source>
        <dbReference type="Proteomes" id="UP000094487"/>
    </source>
</evidence>
<dbReference type="EMBL" id="MDDS01000014">
    <property type="protein sequence ID" value="ODP38477.1"/>
    <property type="molecule type" value="Genomic_DNA"/>
</dbReference>
<dbReference type="Pfam" id="PF00378">
    <property type="entry name" value="ECH_1"/>
    <property type="match status" value="1"/>
</dbReference>
<dbReference type="OrthoDB" id="9795613at2"/>
<comment type="caution">
    <text evidence="1">The sequence shown here is derived from an EMBL/GenBank/DDBJ whole genome shotgun (WGS) entry which is preliminary data.</text>
</comment>
<gene>
    <name evidence="1" type="ORF">BFL28_13730</name>
</gene>
<dbReference type="Gene3D" id="3.90.226.10">
    <property type="entry name" value="2-enoyl-CoA Hydratase, Chain A, domain 1"/>
    <property type="match status" value="1"/>
</dbReference>
<protein>
    <submittedName>
        <fullName evidence="1">Enoyl-CoA hydratase</fullName>
    </submittedName>
</protein>